<dbReference type="InterPro" id="IPR001128">
    <property type="entry name" value="Cyt_P450"/>
</dbReference>
<comment type="caution">
    <text evidence="8">The sequence shown here is derived from an EMBL/GenBank/DDBJ whole genome shotgun (WGS) entry which is preliminary data.</text>
</comment>
<keyword evidence="9" id="KW-1185">Reference proteome</keyword>
<evidence type="ECO:0000256" key="6">
    <source>
        <dbReference type="PIRSR" id="PIRSR602401-1"/>
    </source>
</evidence>
<keyword evidence="7" id="KW-0503">Monooxygenase</keyword>
<dbReference type="InterPro" id="IPR036396">
    <property type="entry name" value="Cyt_P450_sf"/>
</dbReference>
<dbReference type="GO" id="GO:0020037">
    <property type="term" value="F:heme binding"/>
    <property type="evidence" value="ECO:0007669"/>
    <property type="project" value="InterPro"/>
</dbReference>
<gene>
    <name evidence="8" type="ORF">JX265_009360</name>
</gene>
<evidence type="ECO:0000256" key="4">
    <source>
        <dbReference type="ARBA" id="ARBA00022723"/>
    </source>
</evidence>
<protein>
    <recommendedName>
        <fullName evidence="10">Pisatin demethylase</fullName>
    </recommendedName>
</protein>
<evidence type="ECO:0000256" key="3">
    <source>
        <dbReference type="ARBA" id="ARBA00022617"/>
    </source>
</evidence>
<evidence type="ECO:0000256" key="2">
    <source>
        <dbReference type="ARBA" id="ARBA00010617"/>
    </source>
</evidence>
<accession>A0A9P9WGE5</accession>
<dbReference type="InterPro" id="IPR002401">
    <property type="entry name" value="Cyt_P450_E_grp-I"/>
</dbReference>
<keyword evidence="7" id="KW-0560">Oxidoreductase</keyword>
<keyword evidence="3 6" id="KW-0349">Heme</keyword>
<feature type="binding site" description="axial binding residue" evidence="6">
    <location>
        <position position="478"/>
    </location>
    <ligand>
        <name>heme</name>
        <dbReference type="ChEBI" id="CHEBI:30413"/>
    </ligand>
    <ligandPart>
        <name>Fe</name>
        <dbReference type="ChEBI" id="CHEBI:18248"/>
    </ligandPart>
</feature>
<dbReference type="InterPro" id="IPR017972">
    <property type="entry name" value="Cyt_P450_CS"/>
</dbReference>
<dbReference type="PROSITE" id="PS00086">
    <property type="entry name" value="CYTOCHROME_P450"/>
    <property type="match status" value="1"/>
</dbReference>
<dbReference type="Pfam" id="PF00067">
    <property type="entry name" value="p450"/>
    <property type="match status" value="1"/>
</dbReference>
<dbReference type="PANTHER" id="PTHR24305">
    <property type="entry name" value="CYTOCHROME P450"/>
    <property type="match status" value="1"/>
</dbReference>
<dbReference type="PANTHER" id="PTHR24305:SF232">
    <property type="entry name" value="P450, PUTATIVE (EUROFUNG)-RELATED"/>
    <property type="match status" value="1"/>
</dbReference>
<sequence length="531" mass="59030">MSAFVKQLPFWHSMPAFGEEDSDTPRLIFLASLIVTLTWLLITQFNDPLRKYPGPFIARYTNLWRLYQVTRGDSHLRWEALHRKYGPVVRVGPNLLDLDHPSLVKTIYNNFDGKFIKNNFYRASSAIVNGKITYNIFSMKDPKEHARQRRPIDKFYTMKGILSLEDHVNDMVGKLCSEIDSRFAKQGVVCDLGEWIGFYAWDVVGKVTFSQPFGYMQHGRDFDGTLAIADKSIDYFSLVSQMPFLDHWLDKNPVMRVGPPGFGNITRISLEHLAARYKGTDGAYHDVARPDFLDRFIEAKGSDGDVVDDGQIISYLMINMIAGADTTAVAIRSLIYHVLKHPGAKAKLVSEIRSSLPSPDKASPIAFAAAKALPYLEAAVRESQRIFPSVGLTLERVVPASGLALPGCDGARVPGGVHVGINPYVVQRTPGSVWGAAPDAFDPGRWLRAPGESEDGHAARLRAMNAADLSFGGGSRGCIGKNLALVELYKVVATLFARYDMELEDPQCEWEVVDSLFMRQTGLRVKLTPAT</sequence>
<proteinExistence type="inferred from homology"/>
<evidence type="ECO:0000256" key="1">
    <source>
        <dbReference type="ARBA" id="ARBA00001971"/>
    </source>
</evidence>
<keyword evidence="4 6" id="KW-0479">Metal-binding</keyword>
<evidence type="ECO:0000313" key="9">
    <source>
        <dbReference type="Proteomes" id="UP000829685"/>
    </source>
</evidence>
<comment type="cofactor">
    <cofactor evidence="1 6">
        <name>heme</name>
        <dbReference type="ChEBI" id="CHEBI:30413"/>
    </cofactor>
</comment>
<name>A0A9P9WGE5_9PEZI</name>
<dbReference type="GO" id="GO:0016705">
    <property type="term" value="F:oxidoreductase activity, acting on paired donors, with incorporation or reduction of molecular oxygen"/>
    <property type="evidence" value="ECO:0007669"/>
    <property type="project" value="InterPro"/>
</dbReference>
<dbReference type="SUPFAM" id="SSF48264">
    <property type="entry name" value="Cytochrome P450"/>
    <property type="match status" value="1"/>
</dbReference>
<dbReference type="InterPro" id="IPR050121">
    <property type="entry name" value="Cytochrome_P450_monoxygenase"/>
</dbReference>
<organism evidence="8 9">
    <name type="scientific">Neoarthrinium moseri</name>
    <dbReference type="NCBI Taxonomy" id="1658444"/>
    <lineage>
        <taxon>Eukaryota</taxon>
        <taxon>Fungi</taxon>
        <taxon>Dikarya</taxon>
        <taxon>Ascomycota</taxon>
        <taxon>Pezizomycotina</taxon>
        <taxon>Sordariomycetes</taxon>
        <taxon>Xylariomycetidae</taxon>
        <taxon>Amphisphaeriales</taxon>
        <taxon>Apiosporaceae</taxon>
        <taxon>Neoarthrinium</taxon>
    </lineage>
</organism>
<dbReference type="Proteomes" id="UP000829685">
    <property type="component" value="Unassembled WGS sequence"/>
</dbReference>
<dbReference type="EMBL" id="JAFIMR010000028">
    <property type="protein sequence ID" value="KAI1861857.1"/>
    <property type="molecule type" value="Genomic_DNA"/>
</dbReference>
<dbReference type="AlphaFoldDB" id="A0A9P9WGE5"/>
<dbReference type="GO" id="GO:0005506">
    <property type="term" value="F:iron ion binding"/>
    <property type="evidence" value="ECO:0007669"/>
    <property type="project" value="InterPro"/>
</dbReference>
<reference evidence="8" key="1">
    <citation type="submission" date="2021-03" db="EMBL/GenBank/DDBJ databases">
        <title>Revisited historic fungal species revealed as producer of novel bioactive compounds through whole genome sequencing and comparative genomics.</title>
        <authorList>
            <person name="Vignolle G.A."/>
            <person name="Hochenegger N."/>
            <person name="Mach R.L."/>
            <person name="Mach-Aigner A.R."/>
            <person name="Javad Rahimi M."/>
            <person name="Salim K.A."/>
            <person name="Chan C.M."/>
            <person name="Lim L.B.L."/>
            <person name="Cai F."/>
            <person name="Druzhinina I.S."/>
            <person name="U'Ren J.M."/>
            <person name="Derntl C."/>
        </authorList>
    </citation>
    <scope>NUCLEOTIDE SEQUENCE</scope>
    <source>
        <strain evidence="8">TUCIM 5799</strain>
    </source>
</reference>
<dbReference type="PRINTS" id="PR00463">
    <property type="entry name" value="EP450I"/>
</dbReference>
<keyword evidence="5 6" id="KW-0408">Iron</keyword>
<evidence type="ECO:0000313" key="8">
    <source>
        <dbReference type="EMBL" id="KAI1861857.1"/>
    </source>
</evidence>
<evidence type="ECO:0008006" key="10">
    <source>
        <dbReference type="Google" id="ProtNLM"/>
    </source>
</evidence>
<dbReference type="GO" id="GO:0004497">
    <property type="term" value="F:monooxygenase activity"/>
    <property type="evidence" value="ECO:0007669"/>
    <property type="project" value="UniProtKB-KW"/>
</dbReference>
<dbReference type="Gene3D" id="1.10.630.10">
    <property type="entry name" value="Cytochrome P450"/>
    <property type="match status" value="1"/>
</dbReference>
<evidence type="ECO:0000256" key="7">
    <source>
        <dbReference type="RuleBase" id="RU000461"/>
    </source>
</evidence>
<dbReference type="CDD" id="cd11060">
    <property type="entry name" value="CYP57A1-like"/>
    <property type="match status" value="1"/>
</dbReference>
<evidence type="ECO:0000256" key="5">
    <source>
        <dbReference type="ARBA" id="ARBA00023004"/>
    </source>
</evidence>
<dbReference type="PRINTS" id="PR00385">
    <property type="entry name" value="P450"/>
</dbReference>
<comment type="similarity">
    <text evidence="2 7">Belongs to the cytochrome P450 family.</text>
</comment>